<dbReference type="PANTHER" id="PTHR47634">
    <property type="entry name" value="PROTEIN KINASE DOMAIN-CONTAINING PROTEIN-RELATED"/>
    <property type="match status" value="1"/>
</dbReference>
<evidence type="ECO:0000256" key="1">
    <source>
        <dbReference type="ARBA" id="ARBA00012513"/>
    </source>
</evidence>
<dbReference type="EMBL" id="JAATIP010000036">
    <property type="protein sequence ID" value="KAF4388075.1"/>
    <property type="molecule type" value="Genomic_DNA"/>
</dbReference>
<dbReference type="GO" id="GO:0005524">
    <property type="term" value="F:ATP binding"/>
    <property type="evidence" value="ECO:0007669"/>
    <property type="project" value="UniProtKB-KW"/>
</dbReference>
<dbReference type="AlphaFoldDB" id="A0A7J6I8E1"/>
<dbReference type="GO" id="GO:0000245">
    <property type="term" value="P:spliceosomal complex assembly"/>
    <property type="evidence" value="ECO:0007669"/>
    <property type="project" value="TreeGrafter"/>
</dbReference>
<dbReference type="EMBL" id="JAATIQ010000004">
    <property type="protein sequence ID" value="KAF4403279.1"/>
    <property type="molecule type" value="Genomic_DNA"/>
</dbReference>
<evidence type="ECO:0000313" key="12">
    <source>
        <dbReference type="Proteomes" id="UP000525078"/>
    </source>
</evidence>
<reference evidence="12 13" key="1">
    <citation type="journal article" date="2020" name="bioRxiv">
        <title>Sequence and annotation of 42 cannabis genomes reveals extensive copy number variation in cannabinoid synthesis and pathogen resistance genes.</title>
        <authorList>
            <person name="Mckernan K.J."/>
            <person name="Helbert Y."/>
            <person name="Kane L.T."/>
            <person name="Ebling H."/>
            <person name="Zhang L."/>
            <person name="Liu B."/>
            <person name="Eaton Z."/>
            <person name="Mclaughlin S."/>
            <person name="Kingan S."/>
            <person name="Baybayan P."/>
            <person name="Concepcion G."/>
            <person name="Jordan M."/>
            <person name="Riva A."/>
            <person name="Barbazuk W."/>
            <person name="Harkins T."/>
        </authorList>
    </citation>
    <scope>NUCLEOTIDE SEQUENCE [LARGE SCALE GENOMIC DNA]</scope>
    <source>
        <strain evidence="12 13">cv. Jamaican Lion 4</strain>
        <strain evidence="11">Father</strain>
        <strain evidence="10">Mother</strain>
        <tissue evidence="11">Leaf</tissue>
    </source>
</reference>
<keyword evidence="13" id="KW-1185">Reference proteome</keyword>
<keyword evidence="3" id="KW-0808">Transferase</keyword>
<dbReference type="Gene3D" id="3.30.200.20">
    <property type="entry name" value="Phosphorylase Kinase, domain 1"/>
    <property type="match status" value="1"/>
</dbReference>
<dbReference type="GO" id="GO:0004674">
    <property type="term" value="F:protein serine/threonine kinase activity"/>
    <property type="evidence" value="ECO:0007669"/>
    <property type="project" value="UniProtKB-KW"/>
</dbReference>
<organism evidence="11 13">
    <name type="scientific">Cannabis sativa</name>
    <name type="common">Hemp</name>
    <name type="synonym">Marijuana</name>
    <dbReference type="NCBI Taxonomy" id="3483"/>
    <lineage>
        <taxon>Eukaryota</taxon>
        <taxon>Viridiplantae</taxon>
        <taxon>Streptophyta</taxon>
        <taxon>Embryophyta</taxon>
        <taxon>Tracheophyta</taxon>
        <taxon>Spermatophyta</taxon>
        <taxon>Magnoliopsida</taxon>
        <taxon>eudicotyledons</taxon>
        <taxon>Gunneridae</taxon>
        <taxon>Pentapetalae</taxon>
        <taxon>rosids</taxon>
        <taxon>fabids</taxon>
        <taxon>Rosales</taxon>
        <taxon>Cannabaceae</taxon>
        <taxon>Cannabis</taxon>
    </lineage>
</organism>
<evidence type="ECO:0000256" key="9">
    <source>
        <dbReference type="SAM" id="MobiDB-lite"/>
    </source>
</evidence>
<name>A0A7J6I8E1_CANSA</name>
<evidence type="ECO:0000256" key="3">
    <source>
        <dbReference type="ARBA" id="ARBA00022679"/>
    </source>
</evidence>
<evidence type="ECO:0000313" key="11">
    <source>
        <dbReference type="EMBL" id="KAF4403279.1"/>
    </source>
</evidence>
<dbReference type="InterPro" id="IPR011009">
    <property type="entry name" value="Kinase-like_dom_sf"/>
</dbReference>
<evidence type="ECO:0000256" key="8">
    <source>
        <dbReference type="ARBA" id="ARBA00048679"/>
    </source>
</evidence>
<gene>
    <name evidence="10" type="ORF">F8388_014758</name>
    <name evidence="11" type="ORF">G4B88_007925</name>
</gene>
<evidence type="ECO:0000256" key="6">
    <source>
        <dbReference type="ARBA" id="ARBA00022840"/>
    </source>
</evidence>
<dbReference type="EC" id="2.7.11.1" evidence="1"/>
<comment type="catalytic activity">
    <reaction evidence="8">
        <text>L-seryl-[protein] + ATP = O-phospho-L-seryl-[protein] + ADP + H(+)</text>
        <dbReference type="Rhea" id="RHEA:17989"/>
        <dbReference type="Rhea" id="RHEA-COMP:9863"/>
        <dbReference type="Rhea" id="RHEA-COMP:11604"/>
        <dbReference type="ChEBI" id="CHEBI:15378"/>
        <dbReference type="ChEBI" id="CHEBI:29999"/>
        <dbReference type="ChEBI" id="CHEBI:30616"/>
        <dbReference type="ChEBI" id="CHEBI:83421"/>
        <dbReference type="ChEBI" id="CHEBI:456216"/>
        <dbReference type="EC" id="2.7.11.1"/>
    </reaction>
</comment>
<keyword evidence="5" id="KW-0418">Kinase</keyword>
<proteinExistence type="predicted"/>
<evidence type="ECO:0000256" key="2">
    <source>
        <dbReference type="ARBA" id="ARBA00022527"/>
    </source>
</evidence>
<protein>
    <recommendedName>
        <fullName evidence="1">non-specific serine/threonine protein kinase</fullName>
        <ecNumber evidence="1">2.7.11.1</ecNumber>
    </recommendedName>
</protein>
<keyword evidence="4" id="KW-0547">Nucleotide-binding</keyword>
<evidence type="ECO:0000313" key="10">
    <source>
        <dbReference type="EMBL" id="KAF4388075.1"/>
    </source>
</evidence>
<dbReference type="GO" id="GO:0050684">
    <property type="term" value="P:regulation of mRNA processing"/>
    <property type="evidence" value="ECO:0007669"/>
    <property type="project" value="TreeGrafter"/>
</dbReference>
<comment type="catalytic activity">
    <reaction evidence="7">
        <text>L-threonyl-[protein] + ATP = O-phospho-L-threonyl-[protein] + ADP + H(+)</text>
        <dbReference type="Rhea" id="RHEA:46608"/>
        <dbReference type="Rhea" id="RHEA-COMP:11060"/>
        <dbReference type="Rhea" id="RHEA-COMP:11605"/>
        <dbReference type="ChEBI" id="CHEBI:15378"/>
        <dbReference type="ChEBI" id="CHEBI:30013"/>
        <dbReference type="ChEBI" id="CHEBI:30616"/>
        <dbReference type="ChEBI" id="CHEBI:61977"/>
        <dbReference type="ChEBI" id="CHEBI:456216"/>
        <dbReference type="EC" id="2.7.11.1"/>
    </reaction>
</comment>
<feature type="compositionally biased region" description="Basic and acidic residues" evidence="9">
    <location>
        <begin position="1"/>
        <end position="13"/>
    </location>
</feature>
<dbReference type="Proteomes" id="UP000525078">
    <property type="component" value="Unassembled WGS sequence"/>
</dbReference>
<sequence length="83" mass="9477">MEGKRDDVDRTESSDYTSDDEGTEDYRRGGYHAVRVGDAFKSGRYVVQSKLGWGHFSTVWLAWDTQQSVLLIPFFILLSLSLI</sequence>
<keyword evidence="2" id="KW-0723">Serine/threonine-protein kinase</keyword>
<feature type="region of interest" description="Disordered" evidence="9">
    <location>
        <begin position="1"/>
        <end position="26"/>
    </location>
</feature>
<dbReference type="Proteomes" id="UP000583929">
    <property type="component" value="Unassembled WGS sequence"/>
</dbReference>
<evidence type="ECO:0000256" key="4">
    <source>
        <dbReference type="ARBA" id="ARBA00022741"/>
    </source>
</evidence>
<dbReference type="PANTHER" id="PTHR47634:SF9">
    <property type="entry name" value="PROTEIN KINASE DOMAIN-CONTAINING PROTEIN-RELATED"/>
    <property type="match status" value="1"/>
</dbReference>
<evidence type="ECO:0000313" key="13">
    <source>
        <dbReference type="Proteomes" id="UP000583929"/>
    </source>
</evidence>
<keyword evidence="6" id="KW-0067">ATP-binding</keyword>
<evidence type="ECO:0000256" key="5">
    <source>
        <dbReference type="ARBA" id="ARBA00022777"/>
    </source>
</evidence>
<evidence type="ECO:0000256" key="7">
    <source>
        <dbReference type="ARBA" id="ARBA00047899"/>
    </source>
</evidence>
<accession>A0A7J6I8E1</accession>
<dbReference type="SUPFAM" id="SSF56112">
    <property type="entry name" value="Protein kinase-like (PK-like)"/>
    <property type="match status" value="1"/>
</dbReference>
<comment type="caution">
    <text evidence="11">The sequence shown here is derived from an EMBL/GenBank/DDBJ whole genome shotgun (WGS) entry which is preliminary data.</text>
</comment>
<dbReference type="InterPro" id="IPR051334">
    <property type="entry name" value="SRPK"/>
</dbReference>